<sequence>MAKTFKNLPAPVSVASAKPASERDFFDLSDDPQPATIPVVIPTVAPDFNNTDNPYLPGNISNAGSTNSREAKLKTGRAEKKGNTNNTDNPGVIGNGSKNSNTTSSEDLDNTGAATLTGDARQTFVLSRHHLERLRDYVHARRAGGDYTYSQKQALQEALDLLFAGTDPVETRPDQVKEREQERRQRIQQGRLPRA</sequence>
<evidence type="ECO:0000256" key="1">
    <source>
        <dbReference type="SAM" id="MobiDB-lite"/>
    </source>
</evidence>
<protein>
    <submittedName>
        <fullName evidence="2">Uncharacterized protein</fullName>
    </submittedName>
</protein>
<dbReference type="AlphaFoldDB" id="A0A558BKA5"/>
<feature type="compositionally biased region" description="Basic and acidic residues" evidence="1">
    <location>
        <begin position="69"/>
        <end position="82"/>
    </location>
</feature>
<organism evidence="2 3">
    <name type="scientific">Hymenobacter setariae</name>
    <dbReference type="NCBI Taxonomy" id="2594794"/>
    <lineage>
        <taxon>Bacteria</taxon>
        <taxon>Pseudomonadati</taxon>
        <taxon>Bacteroidota</taxon>
        <taxon>Cytophagia</taxon>
        <taxon>Cytophagales</taxon>
        <taxon>Hymenobacteraceae</taxon>
        <taxon>Hymenobacter</taxon>
    </lineage>
</organism>
<accession>A0A558BKA5</accession>
<feature type="region of interest" description="Disordered" evidence="1">
    <location>
        <begin position="50"/>
        <end position="113"/>
    </location>
</feature>
<dbReference type="EMBL" id="VMRJ01000008">
    <property type="protein sequence ID" value="TVT36913.1"/>
    <property type="molecule type" value="Genomic_DNA"/>
</dbReference>
<evidence type="ECO:0000313" key="3">
    <source>
        <dbReference type="Proteomes" id="UP000317624"/>
    </source>
</evidence>
<dbReference type="OrthoDB" id="885247at2"/>
<feature type="compositionally biased region" description="Low complexity" evidence="1">
    <location>
        <begin position="95"/>
        <end position="105"/>
    </location>
</feature>
<dbReference type="RefSeq" id="WP_144853012.1">
    <property type="nucleotide sequence ID" value="NZ_VMRJ01000008.1"/>
</dbReference>
<feature type="compositionally biased region" description="Polar residues" evidence="1">
    <location>
        <begin position="50"/>
        <end position="68"/>
    </location>
</feature>
<dbReference type="Proteomes" id="UP000317624">
    <property type="component" value="Unassembled WGS sequence"/>
</dbReference>
<feature type="compositionally biased region" description="Basic and acidic residues" evidence="1">
    <location>
        <begin position="169"/>
        <end position="185"/>
    </location>
</feature>
<feature type="region of interest" description="Disordered" evidence="1">
    <location>
        <begin position="165"/>
        <end position="195"/>
    </location>
</feature>
<proteinExistence type="predicted"/>
<gene>
    <name evidence="2" type="ORF">FNT36_23880</name>
</gene>
<evidence type="ECO:0000313" key="2">
    <source>
        <dbReference type="EMBL" id="TVT36913.1"/>
    </source>
</evidence>
<name>A0A558BKA5_9BACT</name>
<comment type="caution">
    <text evidence="2">The sequence shown here is derived from an EMBL/GenBank/DDBJ whole genome shotgun (WGS) entry which is preliminary data.</text>
</comment>
<keyword evidence="3" id="KW-1185">Reference proteome</keyword>
<reference evidence="2 3" key="1">
    <citation type="submission" date="2019-07" db="EMBL/GenBank/DDBJ databases">
        <title>Hymenobacter sp. straun FUR1 Genome sequencing and assembly.</title>
        <authorList>
            <person name="Chhetri G."/>
        </authorList>
    </citation>
    <scope>NUCLEOTIDE SEQUENCE [LARGE SCALE GENOMIC DNA]</scope>
    <source>
        <strain evidence="2 3">Fur1</strain>
    </source>
</reference>